<dbReference type="RefSeq" id="WP_123419888.1">
    <property type="nucleotide sequence ID" value="NZ_MOCA01000007.1"/>
</dbReference>
<organism evidence="1 2">
    <name type="scientific">Pseudomonas moraviensis</name>
    <dbReference type="NCBI Taxonomy" id="321662"/>
    <lineage>
        <taxon>Bacteria</taxon>
        <taxon>Pseudomonadati</taxon>
        <taxon>Pseudomonadota</taxon>
        <taxon>Gammaproteobacteria</taxon>
        <taxon>Pseudomonadales</taxon>
        <taxon>Pseudomonadaceae</taxon>
        <taxon>Pseudomonas</taxon>
    </lineage>
</organism>
<dbReference type="Proteomes" id="UP000284207">
    <property type="component" value="Unassembled WGS sequence"/>
</dbReference>
<gene>
    <name evidence="1" type="ORF">BK674_22180</name>
</gene>
<comment type="caution">
    <text evidence="1">The sequence shown here is derived from an EMBL/GenBank/DDBJ whole genome shotgun (WGS) entry which is preliminary data.</text>
</comment>
<dbReference type="EMBL" id="MOCA01000007">
    <property type="protein sequence ID" value="RON98624.1"/>
    <property type="molecule type" value="Genomic_DNA"/>
</dbReference>
<sequence>MSEQLNALRRQSDESGVAESIGSFAVKFDAGASSRSKVLYANGRMQVKVQVVVAGLDRDGNVVAVSDEVMESIRLIHYDSGKTLRNGWRASAEQGRFTLAVAHNPNAMEDEDDGNEDASDQRRVRTFWVSSENVETIQIGASIKFADTVIRSNGTTLSSRHDSSISIEAILPVTYAIEQFRWEDVWYDGGFRNQRIYKYYLGLYPHSQQVKLVDWIAEGPVKNVVFAFGNKVEAWNAAFQAGILLRPDREVFNVSLPYAETSGSTPDSISFIHREKDYEVRVNDRVGELTVVQVLSPVARDQLPADRSEVFRFTALDQFGTEHKLAIRTDFKERSFRLERG</sequence>
<reference evidence="1 2" key="1">
    <citation type="submission" date="2016-10" db="EMBL/GenBank/DDBJ databases">
        <title>Comparative genome analysis of multiple Pseudomonas spp. focuses on biocontrol and plant growth promoting traits.</title>
        <authorList>
            <person name="Tao X.-Y."/>
            <person name="Taylor C.G."/>
        </authorList>
    </citation>
    <scope>NUCLEOTIDE SEQUENCE [LARGE SCALE GENOMIC DNA]</scope>
    <source>
        <strain evidence="1 2">36B3</strain>
    </source>
</reference>
<name>A0A423NK35_9PSED</name>
<dbReference type="AlphaFoldDB" id="A0A423NK35"/>
<proteinExistence type="predicted"/>
<evidence type="ECO:0000313" key="1">
    <source>
        <dbReference type="EMBL" id="RON98624.1"/>
    </source>
</evidence>
<evidence type="ECO:0000313" key="2">
    <source>
        <dbReference type="Proteomes" id="UP000284207"/>
    </source>
</evidence>
<accession>A0A423NK35</accession>
<protein>
    <submittedName>
        <fullName evidence="1">Uncharacterized protein</fullName>
    </submittedName>
</protein>